<dbReference type="Proteomes" id="UP001431209">
    <property type="component" value="Unassembled WGS sequence"/>
</dbReference>
<dbReference type="InterPro" id="IPR052419">
    <property type="entry name" value="5_3-deoxyribonucleotidase-like"/>
</dbReference>
<dbReference type="InterPro" id="IPR010708">
    <property type="entry name" value="5'(3')-deoxyribonucleotidase"/>
</dbReference>
<evidence type="ECO:0000313" key="3">
    <source>
        <dbReference type="EMBL" id="KAL0479000.1"/>
    </source>
</evidence>
<organism evidence="3 4">
    <name type="scientific">Acrasis kona</name>
    <dbReference type="NCBI Taxonomy" id="1008807"/>
    <lineage>
        <taxon>Eukaryota</taxon>
        <taxon>Discoba</taxon>
        <taxon>Heterolobosea</taxon>
        <taxon>Tetramitia</taxon>
        <taxon>Eutetramitia</taxon>
        <taxon>Acrasidae</taxon>
        <taxon>Acrasis</taxon>
    </lineage>
</organism>
<dbReference type="PANTHER" id="PTHR35134">
    <property type="entry name" value="NUCLEOTIDASE YQFW-RELATED"/>
    <property type="match status" value="1"/>
</dbReference>
<dbReference type="GO" id="GO:0008253">
    <property type="term" value="F:5'-nucleotidase activity"/>
    <property type="evidence" value="ECO:0007669"/>
    <property type="project" value="InterPro"/>
</dbReference>
<sequence>MSNNPVIAVDIDEVLCPFVELLAEFYNRTHPTASPTHVDHFHSYQFSKVWKHLTEEQCAEIVEKFFESDEFAKQAPIKNASETLTRLKSKFDLVVVTSRQHVIKDRTEKLLNNYYPGIFSKVLMGNHWGRDGKKVSKADLCKEANAILLIDDSLDYANNVAQNDLKAILFGDYAWNQTSQDLHHNITKVSGWDQVEEAIDKLTHDIQRAEAHLESNKQVTKMADILKVSSPKF</sequence>
<dbReference type="InterPro" id="IPR023214">
    <property type="entry name" value="HAD_sf"/>
</dbReference>
<dbReference type="GO" id="GO:0009264">
    <property type="term" value="P:deoxyribonucleotide catabolic process"/>
    <property type="evidence" value="ECO:0007669"/>
    <property type="project" value="InterPro"/>
</dbReference>
<comment type="caution">
    <text evidence="3">The sequence shown here is derived from an EMBL/GenBank/DDBJ whole genome shotgun (WGS) entry which is preliminary data.</text>
</comment>
<feature type="coiled-coil region" evidence="2">
    <location>
        <begin position="192"/>
        <end position="219"/>
    </location>
</feature>
<dbReference type="AlphaFoldDB" id="A0AAW2YP45"/>
<feature type="active site" description="Proton donor" evidence="1">
    <location>
        <position position="12"/>
    </location>
</feature>
<gene>
    <name evidence="3" type="ORF">AKO1_007878</name>
</gene>
<protein>
    <submittedName>
        <fullName evidence="3">Uncharacterized protein</fullName>
    </submittedName>
</protein>
<evidence type="ECO:0000313" key="4">
    <source>
        <dbReference type="Proteomes" id="UP001431209"/>
    </source>
</evidence>
<evidence type="ECO:0000256" key="1">
    <source>
        <dbReference type="PIRSR" id="PIRSR610708-1"/>
    </source>
</evidence>
<dbReference type="Pfam" id="PF06941">
    <property type="entry name" value="NT5C"/>
    <property type="match status" value="1"/>
</dbReference>
<dbReference type="EMBL" id="JAOPGA020000489">
    <property type="protein sequence ID" value="KAL0479000.1"/>
    <property type="molecule type" value="Genomic_DNA"/>
</dbReference>
<reference evidence="3 4" key="1">
    <citation type="submission" date="2024-03" db="EMBL/GenBank/DDBJ databases">
        <title>The Acrasis kona genome and developmental transcriptomes reveal deep origins of eukaryotic multicellular pathways.</title>
        <authorList>
            <person name="Sheikh S."/>
            <person name="Fu C.-J."/>
            <person name="Brown M.W."/>
            <person name="Baldauf S.L."/>
        </authorList>
    </citation>
    <scope>NUCLEOTIDE SEQUENCE [LARGE SCALE GENOMIC DNA]</scope>
    <source>
        <strain evidence="3 4">ATCC MYA-3509</strain>
    </source>
</reference>
<keyword evidence="4" id="KW-1185">Reference proteome</keyword>
<dbReference type="PANTHER" id="PTHR35134:SF2">
    <property type="entry name" value="NUCLEOTIDASE YQFW-RELATED"/>
    <property type="match status" value="1"/>
</dbReference>
<feature type="active site" description="Nucleophile" evidence="1">
    <location>
        <position position="10"/>
    </location>
</feature>
<dbReference type="SUPFAM" id="SSF56784">
    <property type="entry name" value="HAD-like"/>
    <property type="match status" value="1"/>
</dbReference>
<proteinExistence type="predicted"/>
<dbReference type="Gene3D" id="3.40.50.1000">
    <property type="entry name" value="HAD superfamily/HAD-like"/>
    <property type="match status" value="1"/>
</dbReference>
<dbReference type="InterPro" id="IPR036412">
    <property type="entry name" value="HAD-like_sf"/>
</dbReference>
<evidence type="ECO:0000256" key="2">
    <source>
        <dbReference type="SAM" id="Coils"/>
    </source>
</evidence>
<name>A0AAW2YP45_9EUKA</name>
<accession>A0AAW2YP45</accession>
<keyword evidence="2" id="KW-0175">Coiled coil</keyword>